<name>A0ABY7S2A0_9FLAO</name>
<dbReference type="RefSeq" id="WP_249997514.1">
    <property type="nucleotide sequence ID" value="NZ_CP116221.1"/>
</dbReference>
<gene>
    <name evidence="2" type="ORF">MUN68_008450</name>
</gene>
<proteinExistence type="predicted"/>
<protein>
    <submittedName>
        <fullName evidence="2">DUF6438 domain-containing protein</fullName>
    </submittedName>
</protein>
<dbReference type="InterPro" id="IPR045497">
    <property type="entry name" value="DUF6438"/>
</dbReference>
<dbReference type="EMBL" id="CP116221">
    <property type="protein sequence ID" value="WCO03524.1"/>
    <property type="molecule type" value="Genomic_DNA"/>
</dbReference>
<accession>A0ABY7S2A0</accession>
<dbReference type="Proteomes" id="UP001202717">
    <property type="component" value="Chromosome"/>
</dbReference>
<evidence type="ECO:0000313" key="3">
    <source>
        <dbReference type="Proteomes" id="UP001202717"/>
    </source>
</evidence>
<evidence type="ECO:0000313" key="2">
    <source>
        <dbReference type="EMBL" id="WCO03524.1"/>
    </source>
</evidence>
<keyword evidence="3" id="KW-1185">Reference proteome</keyword>
<sequence>MMKHLVTIFIFLFLNSIFGQDSLNGIWIGENLENDTLVSVEFRTFQDKFQYQIKNNQLILKNTYEVSSGTRDSIYFVADSTLYYFDYKLINKDSLQLNLNKVIGRNLSSPEKHYNYSRKSSLKKNNINFQSVFFRGTTCFGSCPKMKIEIDSLGNAKFKGEKYTEPFTGNYEGKLTSKQLESLIEILNRSELDRFPEKLPFLIDAPSFKFIFRYNNKERKSGGSMVRYFNREILSYLLSIYKEIDWKKVDYEIEFNE</sequence>
<evidence type="ECO:0000259" key="1">
    <source>
        <dbReference type="Pfam" id="PF20033"/>
    </source>
</evidence>
<dbReference type="Pfam" id="PF20033">
    <property type="entry name" value="DUF6438"/>
    <property type="match status" value="1"/>
</dbReference>
<organism evidence="2 3">
    <name type="scientific">Psychroserpens ponticola</name>
    <dbReference type="NCBI Taxonomy" id="2932268"/>
    <lineage>
        <taxon>Bacteria</taxon>
        <taxon>Pseudomonadati</taxon>
        <taxon>Bacteroidota</taxon>
        <taxon>Flavobacteriia</taxon>
        <taxon>Flavobacteriales</taxon>
        <taxon>Flavobacteriaceae</taxon>
        <taxon>Psychroserpens</taxon>
    </lineage>
</organism>
<feature type="domain" description="DUF6438" evidence="1">
    <location>
        <begin position="132"/>
        <end position="221"/>
    </location>
</feature>
<reference evidence="2 3" key="1">
    <citation type="submission" date="2023-01" db="EMBL/GenBank/DDBJ databases">
        <title>Psychroserpens ponticola sp. nov., isolated from seawater.</title>
        <authorList>
            <person name="Kristyanto S."/>
            <person name="Jung J."/>
            <person name="Kim J.M."/>
            <person name="Jeon C.O."/>
        </authorList>
    </citation>
    <scope>NUCLEOTIDE SEQUENCE [LARGE SCALE GENOMIC DNA]</scope>
    <source>
        <strain evidence="2 3">MSW6</strain>
    </source>
</reference>